<dbReference type="RefSeq" id="WP_138058373.1">
    <property type="nucleotide sequence ID" value="NZ_VAWE01000003.1"/>
</dbReference>
<proteinExistence type="predicted"/>
<organism evidence="1 2">
    <name type="scientific">Streptomyces marianii</name>
    <dbReference type="NCBI Taxonomy" id="1817406"/>
    <lineage>
        <taxon>Bacteria</taxon>
        <taxon>Bacillati</taxon>
        <taxon>Actinomycetota</taxon>
        <taxon>Actinomycetes</taxon>
        <taxon>Kitasatosporales</taxon>
        <taxon>Streptomycetaceae</taxon>
        <taxon>Streptomyces</taxon>
    </lineage>
</organism>
<gene>
    <name evidence="1" type="ORF">FEF34_40060</name>
</gene>
<accession>A0A5R9DRH6</accession>
<dbReference type="AlphaFoldDB" id="A0A5R9DRH6"/>
<name>A0A5R9DRH6_9ACTN</name>
<keyword evidence="2" id="KW-1185">Reference proteome</keyword>
<dbReference type="EMBL" id="VAWE01000003">
    <property type="protein sequence ID" value="TLQ39008.1"/>
    <property type="molecule type" value="Genomic_DNA"/>
</dbReference>
<dbReference type="Proteomes" id="UP000305921">
    <property type="component" value="Unassembled WGS sequence"/>
</dbReference>
<protein>
    <submittedName>
        <fullName evidence="1">Uncharacterized protein</fullName>
    </submittedName>
</protein>
<sequence length="205" mass="23434">MTDWSTTTLVRIDDPYDRNRSDTGAPLDSRFGRYLARRVNELEDDERTNPVDFLIWAWNIATPPVMSPGYVRIRHDLKAVRLDHSEEDRSLLLAVEVPVRHHILPRGNRPPYNVSDWEENHHFGPPESYRPHYPPRDESRPALLLSAVLRLPAADWTLHKPGDWSRVEEFLVDDAKQAVATAVDHINRTAGPRIAALLGDEGGAW</sequence>
<evidence type="ECO:0000313" key="2">
    <source>
        <dbReference type="Proteomes" id="UP000305921"/>
    </source>
</evidence>
<comment type="caution">
    <text evidence="1">The sequence shown here is derived from an EMBL/GenBank/DDBJ whole genome shotgun (WGS) entry which is preliminary data.</text>
</comment>
<reference evidence="1 2" key="1">
    <citation type="submission" date="2019-05" db="EMBL/GenBank/DDBJ databases">
        <title>Streptomyces marianii sp. nov., a novel marine actinomycete from southern coast of India.</title>
        <authorList>
            <person name="Iniyan A.M."/>
            <person name="Wink J."/>
            <person name="Ramprasad E."/>
            <person name="Ramana C.V."/>
            <person name="Bunk B."/>
            <person name="Sproer C."/>
            <person name="Joseph F.-J.R.S."/>
            <person name="Vincent S.G.P."/>
        </authorList>
    </citation>
    <scope>NUCLEOTIDE SEQUENCE [LARGE SCALE GENOMIC DNA]</scope>
    <source>
        <strain evidence="1 2">ICN19</strain>
    </source>
</reference>
<evidence type="ECO:0000313" key="1">
    <source>
        <dbReference type="EMBL" id="TLQ39008.1"/>
    </source>
</evidence>
<dbReference type="OrthoDB" id="3686201at2"/>